<comment type="caution">
    <text evidence="2">The sequence shown here is derived from an EMBL/GenBank/DDBJ whole genome shotgun (WGS) entry which is preliminary data.</text>
</comment>
<dbReference type="EMBL" id="JBBNOP010000003">
    <property type="protein sequence ID" value="MEQ3362297.1"/>
    <property type="molecule type" value="Genomic_DNA"/>
</dbReference>
<accession>A0ABV1JDZ5</accession>
<evidence type="ECO:0000313" key="2">
    <source>
        <dbReference type="EMBL" id="MEQ3362297.1"/>
    </source>
</evidence>
<sequence>MLGKLIKYDMRALSRILVPVHIAALAAGIGAAACFFGAYTLDSSYSSWYSSSGFGASMMVMLAMTGAFCLFALFMASAATLFTILFRFYKNVFTDEGYLTLTLPVTANQQVASKVVTAMIWVLIDAVVVGLCGYLASVAAMGFSAGFSETIPYFMLMSSFGFSDIASFGSFLLATATSALQALTMVLTAYAAFALGSALAAKHKVAAGIGLFFGLSWAAGLLHSIKTVMIATGFSYNTSYGYEAMNMLSSGISIAIYLVTAAAFYAICVYVIDRKTNLA</sequence>
<proteinExistence type="predicted"/>
<evidence type="ECO:0008006" key="4">
    <source>
        <dbReference type="Google" id="ProtNLM"/>
    </source>
</evidence>
<feature type="transmembrane region" description="Helical" evidence="1">
    <location>
        <begin position="165"/>
        <end position="193"/>
    </location>
</feature>
<feature type="transmembrane region" description="Helical" evidence="1">
    <location>
        <begin position="59"/>
        <end position="86"/>
    </location>
</feature>
<keyword evidence="1" id="KW-0812">Transmembrane</keyword>
<name>A0ABV1JDZ5_9ACTN</name>
<evidence type="ECO:0000313" key="3">
    <source>
        <dbReference type="Proteomes" id="UP001487305"/>
    </source>
</evidence>
<feature type="transmembrane region" description="Helical" evidence="1">
    <location>
        <begin position="245"/>
        <end position="272"/>
    </location>
</feature>
<feature type="transmembrane region" description="Helical" evidence="1">
    <location>
        <begin position="12"/>
        <end position="39"/>
    </location>
</feature>
<evidence type="ECO:0000256" key="1">
    <source>
        <dbReference type="SAM" id="Phobius"/>
    </source>
</evidence>
<reference evidence="2 3" key="1">
    <citation type="submission" date="2024-04" db="EMBL/GenBank/DDBJ databases">
        <title>Human intestinal bacterial collection.</title>
        <authorList>
            <person name="Pauvert C."/>
            <person name="Hitch T.C.A."/>
            <person name="Clavel T."/>
        </authorList>
    </citation>
    <scope>NUCLEOTIDE SEQUENCE [LARGE SCALE GENOMIC DNA]</scope>
    <source>
        <strain evidence="2 3">CLA-KB-H42</strain>
    </source>
</reference>
<feature type="transmembrane region" description="Helical" evidence="1">
    <location>
        <begin position="205"/>
        <end position="225"/>
    </location>
</feature>
<dbReference type="Proteomes" id="UP001487305">
    <property type="component" value="Unassembled WGS sequence"/>
</dbReference>
<keyword evidence="3" id="KW-1185">Reference proteome</keyword>
<protein>
    <recommendedName>
        <fullName evidence="4">ABC transporter permease</fullName>
    </recommendedName>
</protein>
<dbReference type="PROSITE" id="PS51257">
    <property type="entry name" value="PROKAR_LIPOPROTEIN"/>
    <property type="match status" value="1"/>
</dbReference>
<gene>
    <name evidence="2" type="ORF">AAA083_04825</name>
</gene>
<keyword evidence="1" id="KW-1133">Transmembrane helix</keyword>
<dbReference type="RefSeq" id="WP_102374806.1">
    <property type="nucleotide sequence ID" value="NZ_JBBNOP010000003.1"/>
</dbReference>
<organism evidence="2 3">
    <name type="scientific">Raoultibacter massiliensis</name>
    <dbReference type="NCBI Taxonomy" id="1852371"/>
    <lineage>
        <taxon>Bacteria</taxon>
        <taxon>Bacillati</taxon>
        <taxon>Actinomycetota</taxon>
        <taxon>Coriobacteriia</taxon>
        <taxon>Eggerthellales</taxon>
        <taxon>Eggerthellaceae</taxon>
        <taxon>Raoultibacter</taxon>
    </lineage>
</organism>
<feature type="transmembrane region" description="Helical" evidence="1">
    <location>
        <begin position="118"/>
        <end position="145"/>
    </location>
</feature>
<keyword evidence="1" id="KW-0472">Membrane</keyword>